<name>A0A7C1HWV2_9CREN</name>
<dbReference type="GO" id="GO:0017183">
    <property type="term" value="P:protein histidyl modification to diphthamide"/>
    <property type="evidence" value="ECO:0007669"/>
    <property type="project" value="UniProtKB-UniRule"/>
</dbReference>
<dbReference type="PIRSF" id="PIRSF004967">
    <property type="entry name" value="DPH1"/>
    <property type="match status" value="1"/>
</dbReference>
<comment type="catalytic activity">
    <reaction evidence="9 10">
        <text>L-histidyl-[translation elongation factor 2] + S-adenosyl-L-methionine = 2-[(3S)-amino-3-carboxypropyl]-L-histidyl-[translation elongation factor 2] + S-methyl-5'-thioadenosine + H(+)</text>
        <dbReference type="Rhea" id="RHEA:36783"/>
        <dbReference type="Rhea" id="RHEA-COMP:9748"/>
        <dbReference type="Rhea" id="RHEA-COMP:9749"/>
        <dbReference type="ChEBI" id="CHEBI:15378"/>
        <dbReference type="ChEBI" id="CHEBI:17509"/>
        <dbReference type="ChEBI" id="CHEBI:29979"/>
        <dbReference type="ChEBI" id="CHEBI:59789"/>
        <dbReference type="ChEBI" id="CHEBI:73995"/>
        <dbReference type="EC" id="2.5.1.108"/>
    </reaction>
</comment>
<dbReference type="Pfam" id="PF01866">
    <property type="entry name" value="Diphthamide_syn"/>
    <property type="match status" value="1"/>
</dbReference>
<evidence type="ECO:0000256" key="9">
    <source>
        <dbReference type="ARBA" id="ARBA00048403"/>
    </source>
</evidence>
<organism evidence="11">
    <name type="scientific">Fervidicoccus fontis</name>
    <dbReference type="NCBI Taxonomy" id="683846"/>
    <lineage>
        <taxon>Archaea</taxon>
        <taxon>Thermoproteota</taxon>
        <taxon>Thermoprotei</taxon>
        <taxon>Fervidicoccales</taxon>
        <taxon>Fervidicoccaceae</taxon>
        <taxon>Fervidicoccus</taxon>
    </lineage>
</organism>
<comment type="function">
    <text evidence="10">Catalyzes the first step of diphthamide biosynthesis, i.e. the transfer of the 3-amino-3-carboxypropyl group from S-adenosyl-L-methionine (SAM) to the C2 position of the imidazole ring of the target histidine residue in translation elongation factor 2 (EF-2).</text>
</comment>
<dbReference type="Gene3D" id="3.40.50.11850">
    <property type="entry name" value="Diphthamide synthesis DPH1/DPH2 domain 2"/>
    <property type="match status" value="1"/>
</dbReference>
<dbReference type="InterPro" id="IPR035435">
    <property type="entry name" value="DPH1/DPH2_euk_archaea"/>
</dbReference>
<comment type="cofactor">
    <cofactor evidence="1 10">
        <name>[4Fe-4S] cluster</name>
        <dbReference type="ChEBI" id="CHEBI:49883"/>
    </cofactor>
</comment>
<comment type="caution">
    <text evidence="11">The sequence shown here is derived from an EMBL/GenBank/DDBJ whole genome shotgun (WGS) entry which is preliminary data.</text>
</comment>
<evidence type="ECO:0000256" key="10">
    <source>
        <dbReference type="PIRNR" id="PIRNR004967"/>
    </source>
</evidence>
<evidence type="ECO:0000313" key="11">
    <source>
        <dbReference type="EMBL" id="HDS10766.1"/>
    </source>
</evidence>
<comment type="similarity">
    <text evidence="10">Belongs to the DPH1/DPH2 family.</text>
</comment>
<dbReference type="NCBIfam" id="TIGR03682">
    <property type="entry name" value="arCOG04112"/>
    <property type="match status" value="1"/>
</dbReference>
<dbReference type="InterPro" id="IPR016435">
    <property type="entry name" value="DPH1/DPH2"/>
</dbReference>
<dbReference type="GO" id="GO:0051539">
    <property type="term" value="F:4 iron, 4 sulfur cluster binding"/>
    <property type="evidence" value="ECO:0007669"/>
    <property type="project" value="UniProtKB-UniRule"/>
</dbReference>
<evidence type="ECO:0000256" key="5">
    <source>
        <dbReference type="ARBA" id="ARBA00022691"/>
    </source>
</evidence>
<dbReference type="InterPro" id="IPR042263">
    <property type="entry name" value="DPH1/DPH2_1"/>
</dbReference>
<keyword evidence="4 10" id="KW-0808">Transferase</keyword>
<sequence>MTLEIPYDFKIKELCQYLRIGKYSRILLQLPEGVKQYASIISREIENECRVEAIISGDPNWGACDIPVFEAKRIGANLIVHYGHYPYSYNPVHHELGVDVLYIPMEYKGGIPDEILSELEQLLREKNLSNPIVIATAQHLREAKRIVDELKKKGIDARVPEVLGGLPGLVIGCDYRAITQATGSNDSVIVISSGLFHALGAALATAKPVFQIDPYLMKVSSLDEERKNWLKKRYGVIYKALNATRWAIWVGALYGQTRLDYAKHIAGLIEKRGGSYLMVYSRYVTQREILSIDSRDIDAHIITSCPRIPIDDFTLIDFPKPVLTPGEAIMVLTNQLEPYRFPW</sequence>
<comment type="pathway">
    <text evidence="2 10">Protein modification; peptidyl-diphthamide biosynthesis.</text>
</comment>
<evidence type="ECO:0000256" key="2">
    <source>
        <dbReference type="ARBA" id="ARBA00005156"/>
    </source>
</evidence>
<proteinExistence type="inferred from homology"/>
<dbReference type="GO" id="GO:0046872">
    <property type="term" value="F:metal ion binding"/>
    <property type="evidence" value="ECO:0007669"/>
    <property type="project" value="UniProtKB-KW"/>
</dbReference>
<evidence type="ECO:0000256" key="8">
    <source>
        <dbReference type="ARBA" id="ARBA00023014"/>
    </source>
</evidence>
<reference evidence="11" key="1">
    <citation type="journal article" date="2020" name="mSystems">
        <title>Genome- and Community-Level Interaction Insights into Carbon Utilization and Element Cycling Functions of Hydrothermarchaeota in Hydrothermal Sediment.</title>
        <authorList>
            <person name="Zhou Z."/>
            <person name="Liu Y."/>
            <person name="Xu W."/>
            <person name="Pan J."/>
            <person name="Luo Z.H."/>
            <person name="Li M."/>
        </authorList>
    </citation>
    <scope>NUCLEOTIDE SEQUENCE [LARGE SCALE GENOMIC DNA]</scope>
    <source>
        <strain evidence="11">SpSt-123</strain>
    </source>
</reference>
<accession>A0A7C1HWV2</accession>
<protein>
    <recommendedName>
        <fullName evidence="3 10">2-(3-amino-3-carboxypropyl)histidine synthase</fullName>
        <ecNumber evidence="3 10">2.5.1.108</ecNumber>
    </recommendedName>
</protein>
<keyword evidence="7 10" id="KW-0408">Iron</keyword>
<evidence type="ECO:0000256" key="7">
    <source>
        <dbReference type="ARBA" id="ARBA00023004"/>
    </source>
</evidence>
<gene>
    <name evidence="11" type="primary">dph2</name>
    <name evidence="11" type="ORF">ENO04_04030</name>
</gene>
<dbReference type="InterPro" id="IPR042265">
    <property type="entry name" value="DPH1/DPH2_3"/>
</dbReference>
<dbReference type="Gene3D" id="3.40.50.11840">
    <property type="entry name" value="Diphthamide synthesis DPH1/DPH2 domain 1"/>
    <property type="match status" value="1"/>
</dbReference>
<dbReference type="PANTHER" id="PTHR10762:SF1">
    <property type="entry name" value="2-(3-AMINO-3-CARBOXYPROPYL)HISTIDINE SYNTHASE SUBUNIT 1"/>
    <property type="match status" value="1"/>
</dbReference>
<evidence type="ECO:0000256" key="1">
    <source>
        <dbReference type="ARBA" id="ARBA00001966"/>
    </source>
</evidence>
<dbReference type="EMBL" id="DSDY01000126">
    <property type="protein sequence ID" value="HDS10766.1"/>
    <property type="molecule type" value="Genomic_DNA"/>
</dbReference>
<dbReference type="InterPro" id="IPR022428">
    <property type="entry name" value="Dph2_arc"/>
</dbReference>
<keyword evidence="5 10" id="KW-0949">S-adenosyl-L-methionine</keyword>
<dbReference type="UniPathway" id="UPA00559"/>
<evidence type="ECO:0000256" key="3">
    <source>
        <dbReference type="ARBA" id="ARBA00012221"/>
    </source>
</evidence>
<dbReference type="Gene3D" id="3.40.50.11860">
    <property type="entry name" value="Diphthamide synthesis DPH1/DPH2 domain 3"/>
    <property type="match status" value="1"/>
</dbReference>
<evidence type="ECO:0000256" key="4">
    <source>
        <dbReference type="ARBA" id="ARBA00022679"/>
    </source>
</evidence>
<dbReference type="SFLD" id="SFLDS00032">
    <property type="entry name" value="Radical_SAM_3-amino-3-carboxyp"/>
    <property type="match status" value="1"/>
</dbReference>
<keyword evidence="8 10" id="KW-0411">Iron-sulfur</keyword>
<dbReference type="AlphaFoldDB" id="A0A7C1HWV2"/>
<dbReference type="EC" id="2.5.1.108" evidence="3 10"/>
<dbReference type="NCBIfam" id="TIGR00322">
    <property type="entry name" value="diphth2_R"/>
    <property type="match status" value="1"/>
</dbReference>
<dbReference type="PANTHER" id="PTHR10762">
    <property type="entry name" value="DIPHTHAMIDE BIOSYNTHESIS PROTEIN"/>
    <property type="match status" value="1"/>
</dbReference>
<keyword evidence="6 10" id="KW-0479">Metal-binding</keyword>
<evidence type="ECO:0000256" key="6">
    <source>
        <dbReference type="ARBA" id="ARBA00022723"/>
    </source>
</evidence>
<dbReference type="GO" id="GO:0090560">
    <property type="term" value="F:2-(3-amino-3-carboxypropyl)histidine synthase activity"/>
    <property type="evidence" value="ECO:0007669"/>
    <property type="project" value="UniProtKB-UniRule"/>
</dbReference>
<keyword evidence="10" id="KW-0004">4Fe-4S</keyword>
<dbReference type="InterPro" id="IPR042264">
    <property type="entry name" value="DPH1/DPH2_2"/>
</dbReference>